<proteinExistence type="predicted"/>
<keyword evidence="2" id="KW-0812">Transmembrane</keyword>
<keyword evidence="2" id="KW-1133">Transmembrane helix</keyword>
<feature type="transmembrane region" description="Helical" evidence="2">
    <location>
        <begin position="201"/>
        <end position="227"/>
    </location>
</feature>
<protein>
    <submittedName>
        <fullName evidence="3">Unannotated protein</fullName>
    </submittedName>
</protein>
<accession>A0A6J7ITH9</accession>
<gene>
    <name evidence="3" type="ORF">UFOPK3772_00452</name>
</gene>
<dbReference type="AlphaFoldDB" id="A0A6J7ITH9"/>
<evidence type="ECO:0000256" key="2">
    <source>
        <dbReference type="SAM" id="Phobius"/>
    </source>
</evidence>
<dbReference type="EMBL" id="CAFBNE010000009">
    <property type="protein sequence ID" value="CAB4934086.1"/>
    <property type="molecule type" value="Genomic_DNA"/>
</dbReference>
<name>A0A6J7ITH9_9ZZZZ</name>
<sequence length="309" mass="31380">MRTLAKYLLSIVGALLAFAALSGTSIWLLVGTADHATTTVVSVLSNEVAGRAAGSALVDALAEAADPVVRARIEGESGPLADAAAAGLRASEAAISGVIHAVYWVVEDGSRAVIDLKPVYAKVLAEMHRVDGSIPASPDDAIDASGSDAALNLEVDGSTLGMLRTALAVMGGWWILALAALGFLVLAGLCDRRGPVRRWRVTGIAMAIPSGMLLVISLLAGSAFAGVSDSDTSGLIDSVVRVARGTLLPVTGITFIVAMALIIVTLVARRPAKAEELPAPTLDEAQLDSPPPAASGSAPPPSMTPPDPS</sequence>
<feature type="transmembrane region" description="Helical" evidence="2">
    <location>
        <begin position="7"/>
        <end position="30"/>
    </location>
</feature>
<evidence type="ECO:0000313" key="3">
    <source>
        <dbReference type="EMBL" id="CAB4934086.1"/>
    </source>
</evidence>
<feature type="transmembrane region" description="Helical" evidence="2">
    <location>
        <begin position="166"/>
        <end position="189"/>
    </location>
</feature>
<feature type="transmembrane region" description="Helical" evidence="2">
    <location>
        <begin position="247"/>
        <end position="268"/>
    </location>
</feature>
<reference evidence="3" key="1">
    <citation type="submission" date="2020-05" db="EMBL/GenBank/DDBJ databases">
        <authorList>
            <person name="Chiriac C."/>
            <person name="Salcher M."/>
            <person name="Ghai R."/>
            <person name="Kavagutti S V."/>
        </authorList>
    </citation>
    <scope>NUCLEOTIDE SEQUENCE</scope>
</reference>
<evidence type="ECO:0000256" key="1">
    <source>
        <dbReference type="SAM" id="MobiDB-lite"/>
    </source>
</evidence>
<feature type="compositionally biased region" description="Pro residues" evidence="1">
    <location>
        <begin position="289"/>
        <end position="309"/>
    </location>
</feature>
<feature type="region of interest" description="Disordered" evidence="1">
    <location>
        <begin position="277"/>
        <end position="309"/>
    </location>
</feature>
<organism evidence="3">
    <name type="scientific">freshwater metagenome</name>
    <dbReference type="NCBI Taxonomy" id="449393"/>
    <lineage>
        <taxon>unclassified sequences</taxon>
        <taxon>metagenomes</taxon>
        <taxon>ecological metagenomes</taxon>
    </lineage>
</organism>
<keyword evidence="2" id="KW-0472">Membrane</keyword>